<evidence type="ECO:0000256" key="3">
    <source>
        <dbReference type="ARBA" id="ARBA00006366"/>
    </source>
</evidence>
<dbReference type="RefSeq" id="XP_025068522.1">
    <property type="nucleotide sequence ID" value="XM_025212737.1"/>
</dbReference>
<evidence type="ECO:0000256" key="4">
    <source>
        <dbReference type="ARBA" id="ARBA00022448"/>
    </source>
</evidence>
<comment type="catalytic activity">
    <reaction evidence="1 9">
        <text>riboflavin(in) = riboflavin(out)</text>
        <dbReference type="Rhea" id="RHEA:35015"/>
        <dbReference type="ChEBI" id="CHEBI:57986"/>
    </reaction>
</comment>
<keyword evidence="6 9" id="KW-0812">Transmembrane</keyword>
<dbReference type="InParanoid" id="A0A3Q0HAC6"/>
<comment type="subcellular location">
    <subcellularLocation>
        <location evidence="2 9">Cell membrane</location>
        <topology evidence="2 9">Multi-pass membrane protein</topology>
    </subcellularLocation>
</comment>
<feature type="transmembrane region" description="Helical" evidence="9">
    <location>
        <begin position="199"/>
        <end position="223"/>
    </location>
</feature>
<name>A0A3Q0HAC6_ALLSI</name>
<dbReference type="AlphaFoldDB" id="A0A3Q0HAC6"/>
<feature type="region of interest" description="Disordered" evidence="10">
    <location>
        <begin position="291"/>
        <end position="323"/>
    </location>
</feature>
<keyword evidence="11" id="KW-1185">Reference proteome</keyword>
<dbReference type="Proteomes" id="UP000189705">
    <property type="component" value="Unplaced"/>
</dbReference>
<evidence type="ECO:0000256" key="9">
    <source>
        <dbReference type="RuleBase" id="RU368035"/>
    </source>
</evidence>
<organism evidence="11 12">
    <name type="scientific">Alligator sinensis</name>
    <name type="common">Chinese alligator</name>
    <dbReference type="NCBI Taxonomy" id="38654"/>
    <lineage>
        <taxon>Eukaryota</taxon>
        <taxon>Metazoa</taxon>
        <taxon>Chordata</taxon>
        <taxon>Craniata</taxon>
        <taxon>Vertebrata</taxon>
        <taxon>Euteleostomi</taxon>
        <taxon>Archelosauria</taxon>
        <taxon>Archosauria</taxon>
        <taxon>Crocodylia</taxon>
        <taxon>Alligatoridae</taxon>
        <taxon>Alligatorinae</taxon>
        <taxon>Alligator</taxon>
    </lineage>
</organism>
<evidence type="ECO:0000256" key="1">
    <source>
        <dbReference type="ARBA" id="ARBA00000215"/>
    </source>
</evidence>
<feature type="transmembrane region" description="Helical" evidence="9">
    <location>
        <begin position="170"/>
        <end position="193"/>
    </location>
</feature>
<keyword evidence="8 9" id="KW-0472">Membrane</keyword>
<evidence type="ECO:0000256" key="7">
    <source>
        <dbReference type="ARBA" id="ARBA00022989"/>
    </source>
</evidence>
<protein>
    <recommendedName>
        <fullName evidence="9">Riboflavin transporter</fullName>
    </recommendedName>
</protein>
<evidence type="ECO:0000256" key="6">
    <source>
        <dbReference type="ARBA" id="ARBA00022692"/>
    </source>
</evidence>
<dbReference type="GeneID" id="106722599"/>
<gene>
    <name evidence="12" type="primary">LOC106722599</name>
</gene>
<evidence type="ECO:0000313" key="11">
    <source>
        <dbReference type="Proteomes" id="UP000189705"/>
    </source>
</evidence>
<reference evidence="12" key="1">
    <citation type="submission" date="2025-08" db="UniProtKB">
        <authorList>
            <consortium name="RefSeq"/>
        </authorList>
    </citation>
    <scope>IDENTIFICATION</scope>
</reference>
<dbReference type="KEGG" id="asn:106722599"/>
<comment type="function">
    <text evidence="9">Plasma membrane transporter mediating the uptake by cells of the water soluble vitamin B2/riboflavin that plays a key role in biochemical oxidation-reduction reactions of the carbohydrate, lipid, and amino acid metabolism.</text>
</comment>
<keyword evidence="4 9" id="KW-0813">Transport</keyword>
<feature type="compositionally biased region" description="Gly residues" evidence="10">
    <location>
        <begin position="313"/>
        <end position="323"/>
    </location>
</feature>
<sequence>MVAREPCHAALTHVLVALFGMGSRVPVTSLWVELPVVVKSLPEGWNLPAYLSVLIALGPLALALGPAMPKSPSKDSVGMEESFPLQDGTPSPASTPAVPAPTTLAPSFWSRRTIYLLGLCNVLSDGVLPSVQSYSCLPYGSLAYHLAVVLSSMASSVAHFFTKFMPCRSVAVLSVISLLGCLLAAYPMVLAALSPCPPLVGSGVGVALVVLPWILVLGLFSYVKVRISSLLLEADARRDTALPQYNTVILGSSLLSAFIMLLLVSNRQLFHSGQDCMANCMVQPPSYPLADAPEESPQLPWERPDPLLLGEPGAAGLGQGTVK</sequence>
<dbReference type="InterPro" id="IPR009357">
    <property type="entry name" value="Riboflavin_transptr"/>
</dbReference>
<dbReference type="Pfam" id="PF06237">
    <property type="entry name" value="SLC52_ribofla_tr"/>
    <property type="match status" value="2"/>
</dbReference>
<evidence type="ECO:0000256" key="5">
    <source>
        <dbReference type="ARBA" id="ARBA00022475"/>
    </source>
</evidence>
<feature type="compositionally biased region" description="Low complexity" evidence="10">
    <location>
        <begin position="89"/>
        <end position="99"/>
    </location>
</feature>
<dbReference type="GO" id="GO:0032217">
    <property type="term" value="F:riboflavin transmembrane transporter activity"/>
    <property type="evidence" value="ECO:0007669"/>
    <property type="project" value="UniProtKB-UniRule"/>
</dbReference>
<dbReference type="PANTHER" id="PTHR12929">
    <property type="entry name" value="SOLUTE CARRIER FAMILY 52"/>
    <property type="match status" value="1"/>
</dbReference>
<evidence type="ECO:0000256" key="2">
    <source>
        <dbReference type="ARBA" id="ARBA00004651"/>
    </source>
</evidence>
<keyword evidence="5 9" id="KW-1003">Cell membrane</keyword>
<proteinExistence type="inferred from homology"/>
<accession>A0A3Q0HAC6</accession>
<comment type="similarity">
    <text evidence="3 9">Belongs to the riboflavin transporter family.</text>
</comment>
<feature type="transmembrane region" description="Helical" evidence="9">
    <location>
        <begin position="143"/>
        <end position="161"/>
    </location>
</feature>
<evidence type="ECO:0000313" key="12">
    <source>
        <dbReference type="RefSeq" id="XP_025068522.1"/>
    </source>
</evidence>
<evidence type="ECO:0000256" key="10">
    <source>
        <dbReference type="SAM" id="MobiDB-lite"/>
    </source>
</evidence>
<comment type="caution">
    <text evidence="9">Lacks conserved residue(s) required for the propagation of feature annotation.</text>
</comment>
<feature type="region of interest" description="Disordered" evidence="10">
    <location>
        <begin position="72"/>
        <end position="99"/>
    </location>
</feature>
<feature type="transmembrane region" description="Helical" evidence="9">
    <location>
        <begin position="48"/>
        <end position="67"/>
    </location>
</feature>
<dbReference type="PANTHER" id="PTHR12929:SF1">
    <property type="entry name" value="SOLUTE CARRIER FAMILY 52, RIBOFLAVIN TRANSPORTER, MEMBER 2"/>
    <property type="match status" value="1"/>
</dbReference>
<feature type="transmembrane region" description="Helical" evidence="9">
    <location>
        <begin position="244"/>
        <end position="264"/>
    </location>
</feature>
<evidence type="ECO:0000256" key="8">
    <source>
        <dbReference type="ARBA" id="ARBA00023136"/>
    </source>
</evidence>
<keyword evidence="7 9" id="KW-1133">Transmembrane helix</keyword>
<dbReference type="GO" id="GO:0005886">
    <property type="term" value="C:plasma membrane"/>
    <property type="evidence" value="ECO:0007669"/>
    <property type="project" value="UniProtKB-SubCell"/>
</dbReference>